<feature type="transmembrane region" description="Helical" evidence="1">
    <location>
        <begin position="55"/>
        <end position="78"/>
    </location>
</feature>
<comment type="caution">
    <text evidence="2">The sequence shown here is derived from an EMBL/GenBank/DDBJ whole genome shotgun (WGS) entry which is preliminary data.</text>
</comment>
<protein>
    <submittedName>
        <fullName evidence="2">Uncharacterized protein</fullName>
    </submittedName>
</protein>
<dbReference type="NCBIfam" id="NF047767">
    <property type="entry name" value="LBF_2804_fam"/>
    <property type="match status" value="1"/>
</dbReference>
<accession>A0A8S0Y919</accession>
<dbReference type="EMBL" id="CADCXN010000013">
    <property type="protein sequence ID" value="CAA9889546.1"/>
    <property type="molecule type" value="Genomic_DNA"/>
</dbReference>
<evidence type="ECO:0000256" key="1">
    <source>
        <dbReference type="SAM" id="Phobius"/>
    </source>
</evidence>
<organism evidence="2 3">
    <name type="scientific">Candidatus Methylobacter favarea</name>
    <dbReference type="NCBI Taxonomy" id="2707345"/>
    <lineage>
        <taxon>Bacteria</taxon>
        <taxon>Pseudomonadati</taxon>
        <taxon>Pseudomonadota</taxon>
        <taxon>Gammaproteobacteria</taxon>
        <taxon>Methylococcales</taxon>
        <taxon>Methylococcaceae</taxon>
        <taxon>Methylobacter</taxon>
    </lineage>
</organism>
<reference evidence="2 3" key="1">
    <citation type="submission" date="2020-02" db="EMBL/GenBank/DDBJ databases">
        <authorList>
            <person name="Hogendoorn C."/>
        </authorList>
    </citation>
    <scope>NUCLEOTIDE SEQUENCE [LARGE SCALE GENOMIC DNA]</scope>
    <source>
        <strain evidence="2">METHB21</strain>
    </source>
</reference>
<feature type="transmembrane region" description="Helical" evidence="1">
    <location>
        <begin position="84"/>
        <end position="109"/>
    </location>
</feature>
<name>A0A8S0Y919_9GAMM</name>
<dbReference type="Proteomes" id="UP000494216">
    <property type="component" value="Unassembled WGS sequence"/>
</dbReference>
<gene>
    <name evidence="2" type="ORF">METHB2_110045</name>
</gene>
<keyword evidence="1" id="KW-0812">Transmembrane</keyword>
<evidence type="ECO:0000313" key="3">
    <source>
        <dbReference type="Proteomes" id="UP000494216"/>
    </source>
</evidence>
<dbReference type="AlphaFoldDB" id="A0A8S0Y919"/>
<proteinExistence type="predicted"/>
<keyword evidence="1" id="KW-1133">Transmembrane helix</keyword>
<feature type="transmembrane region" description="Helical" evidence="1">
    <location>
        <begin position="170"/>
        <end position="192"/>
    </location>
</feature>
<feature type="transmembrane region" description="Helical" evidence="1">
    <location>
        <begin position="204"/>
        <end position="225"/>
    </location>
</feature>
<sequence length="230" mass="25963">MPINKTHYTRETPMGFLERAGVNYYRRLAGRVDDKADDSTEDDSLRFLSVLITDYAAIIAFFIGAGSSLPAVVLEWLYMEKMDFYYYIALQIGVGLLFLLVELVLLYWLGLKTVHSIACLTRHHQTDDESLLPGDDTVANLLARAALELPDPVVRYLGIDPLKYISKSRLLIIGVLYKLKVVLSSLIVKFLLTRMGGKLGLRASFSWVAIPITGIWDAFVIYRVVKEARL</sequence>
<evidence type="ECO:0000313" key="2">
    <source>
        <dbReference type="EMBL" id="CAA9889546.1"/>
    </source>
</evidence>
<keyword evidence="1" id="KW-0472">Membrane</keyword>
<keyword evidence="3" id="KW-1185">Reference proteome</keyword>